<feature type="domain" description="Amidohydrolase-related" evidence="9">
    <location>
        <begin position="32"/>
        <end position="408"/>
    </location>
</feature>
<keyword evidence="7 8" id="KW-0862">Zinc</keyword>
<dbReference type="InterPro" id="IPR011059">
    <property type="entry name" value="Metal-dep_hydrolase_composite"/>
</dbReference>
<evidence type="ECO:0000313" key="11">
    <source>
        <dbReference type="RefSeq" id="XP_014679178.1"/>
    </source>
</evidence>
<dbReference type="Pfam" id="PF01979">
    <property type="entry name" value="Amidohydro_1"/>
    <property type="match status" value="1"/>
</dbReference>
<evidence type="ECO:0000256" key="8">
    <source>
        <dbReference type="RuleBase" id="RU366009"/>
    </source>
</evidence>
<name>A0ABM1F407_PRICU</name>
<evidence type="ECO:0000256" key="2">
    <source>
        <dbReference type="ARBA" id="ARBA00006745"/>
    </source>
</evidence>
<evidence type="ECO:0000256" key="4">
    <source>
        <dbReference type="ARBA" id="ARBA00014514"/>
    </source>
</evidence>
<dbReference type="NCBIfam" id="TIGR02967">
    <property type="entry name" value="guan_deamin"/>
    <property type="match status" value="1"/>
</dbReference>
<dbReference type="RefSeq" id="XP_014679178.1">
    <property type="nucleotide sequence ID" value="XM_014823692.1"/>
</dbReference>
<evidence type="ECO:0000313" key="10">
    <source>
        <dbReference type="Proteomes" id="UP000695022"/>
    </source>
</evidence>
<dbReference type="Gene3D" id="2.30.40.10">
    <property type="entry name" value="Urease, subunit C, domain 1"/>
    <property type="match status" value="1"/>
</dbReference>
<evidence type="ECO:0000259" key="9">
    <source>
        <dbReference type="Pfam" id="PF01979"/>
    </source>
</evidence>
<dbReference type="InterPro" id="IPR006680">
    <property type="entry name" value="Amidohydro-rel"/>
</dbReference>
<feature type="non-terminal residue" evidence="11">
    <location>
        <position position="1"/>
    </location>
</feature>
<dbReference type="SUPFAM" id="SSF51556">
    <property type="entry name" value="Metallo-dependent hydrolases"/>
    <property type="match status" value="1"/>
</dbReference>
<keyword evidence="6 8" id="KW-0378">Hydrolase</keyword>
<dbReference type="InterPro" id="IPR014311">
    <property type="entry name" value="Guanine_deaminase"/>
</dbReference>
<proteinExistence type="inferred from homology"/>
<protein>
    <recommendedName>
        <fullName evidence="4 8">Guanine deaminase</fullName>
        <shortName evidence="8">Guanase</shortName>
        <ecNumber evidence="3 8">3.5.4.3</ecNumber>
    </recommendedName>
    <alternativeName>
        <fullName evidence="8">Guanine aminohydrolase</fullName>
    </alternativeName>
</protein>
<sequence length="414" mass="45920">ICFVDDSGDLKTLQDEYRFNNNDIQRLKPSQFIIPGFIDSHVHAAQYYNTGCSPRLKLLDWLQAFTFPLEAKFSDTDFAQAAYTKAVMRLLRHGTTTASYFATIHTDSSLKLAEITEKLGQRAFIGKVSMDVNDAGPYYVESSLSVAVKNCERFVNTMLKKGNPLVAPSITPRFALSCTGELMKELAVIADRSKLNIQTHISENREECRLVRELYPNSQHYTDVYDRAGLLSEKTVLAHGVYLHNEEMQTISSRGSGISHCPNSNMTLRSGLCNTKRLLQHGIDVGLGTDMSGGYSASILDAIRYAVQTSNILHIDCDLDFSNEDVPIGVKDTFRMATLGGAEVLNIDDKVGNFVVGKDFDALVVDVSCDTTGFDVFEDESPEDKITKFLFLGDDRNIQDVFVAGRRVVSGAKE</sequence>
<evidence type="ECO:0000256" key="1">
    <source>
        <dbReference type="ARBA" id="ARBA00004984"/>
    </source>
</evidence>
<comment type="catalytic activity">
    <reaction evidence="8">
        <text>guanine + H2O + H(+) = xanthine + NH4(+)</text>
        <dbReference type="Rhea" id="RHEA:14665"/>
        <dbReference type="ChEBI" id="CHEBI:15377"/>
        <dbReference type="ChEBI" id="CHEBI:15378"/>
        <dbReference type="ChEBI" id="CHEBI:16235"/>
        <dbReference type="ChEBI" id="CHEBI:17712"/>
        <dbReference type="ChEBI" id="CHEBI:28938"/>
        <dbReference type="EC" id="3.5.4.3"/>
    </reaction>
</comment>
<comment type="cofactor">
    <cofactor evidence="8">
        <name>Zn(2+)</name>
        <dbReference type="ChEBI" id="CHEBI:29105"/>
    </cofactor>
    <text evidence="8">Binds 1 zinc ion per subunit.</text>
</comment>
<comment type="similarity">
    <text evidence="2 8">Belongs to the metallo-dependent hydrolases superfamily. ATZ/TRZ family.</text>
</comment>
<evidence type="ECO:0000256" key="6">
    <source>
        <dbReference type="ARBA" id="ARBA00022801"/>
    </source>
</evidence>
<dbReference type="GeneID" id="106819032"/>
<comment type="function">
    <text evidence="8">Catalyzes the hydrolytic deamination of guanine, producing xanthine and ammonia.</text>
</comment>
<dbReference type="InterPro" id="IPR051607">
    <property type="entry name" value="Metallo-dep_hydrolases"/>
</dbReference>
<dbReference type="PANTHER" id="PTHR11271:SF6">
    <property type="entry name" value="GUANINE DEAMINASE"/>
    <property type="match status" value="1"/>
</dbReference>
<organism evidence="10 11">
    <name type="scientific">Priapulus caudatus</name>
    <name type="common">Priapulid worm</name>
    <dbReference type="NCBI Taxonomy" id="37621"/>
    <lineage>
        <taxon>Eukaryota</taxon>
        <taxon>Metazoa</taxon>
        <taxon>Ecdysozoa</taxon>
        <taxon>Scalidophora</taxon>
        <taxon>Priapulida</taxon>
        <taxon>Priapulimorpha</taxon>
        <taxon>Priapulimorphida</taxon>
        <taxon>Priapulidae</taxon>
        <taxon>Priapulus</taxon>
    </lineage>
</organism>
<dbReference type="InterPro" id="IPR032466">
    <property type="entry name" value="Metal_Hydrolase"/>
</dbReference>
<dbReference type="Proteomes" id="UP000695022">
    <property type="component" value="Unplaced"/>
</dbReference>
<dbReference type="EC" id="3.5.4.3" evidence="3 8"/>
<accession>A0ABM1F407</accession>
<gene>
    <name evidence="11" type="primary">LOC106819032</name>
</gene>
<dbReference type="Gene3D" id="3.20.20.140">
    <property type="entry name" value="Metal-dependent hydrolases"/>
    <property type="match status" value="1"/>
</dbReference>
<reference evidence="11" key="1">
    <citation type="submission" date="2025-08" db="UniProtKB">
        <authorList>
            <consortium name="RefSeq"/>
        </authorList>
    </citation>
    <scope>IDENTIFICATION</scope>
</reference>
<evidence type="ECO:0000256" key="7">
    <source>
        <dbReference type="ARBA" id="ARBA00022833"/>
    </source>
</evidence>
<evidence type="ECO:0000256" key="5">
    <source>
        <dbReference type="ARBA" id="ARBA00022723"/>
    </source>
</evidence>
<comment type="pathway">
    <text evidence="1 8">Purine metabolism; guanine degradation; xanthine from guanine: step 1/1.</text>
</comment>
<keyword evidence="5 8" id="KW-0479">Metal-binding</keyword>
<evidence type="ECO:0000256" key="3">
    <source>
        <dbReference type="ARBA" id="ARBA00012781"/>
    </source>
</evidence>
<dbReference type="PANTHER" id="PTHR11271">
    <property type="entry name" value="GUANINE DEAMINASE"/>
    <property type="match status" value="1"/>
</dbReference>
<keyword evidence="10" id="KW-1185">Reference proteome</keyword>